<dbReference type="RefSeq" id="WP_110066124.1">
    <property type="nucleotide sequence ID" value="NZ_QGTW01000010.1"/>
</dbReference>
<keyword evidence="5" id="KW-0808">Transferase</keyword>
<evidence type="ECO:0000256" key="13">
    <source>
        <dbReference type="ARBA" id="ARBA00023209"/>
    </source>
</evidence>
<dbReference type="Gene3D" id="1.10.287.3610">
    <property type="match status" value="1"/>
</dbReference>
<dbReference type="EMBL" id="QGTW01000010">
    <property type="protein sequence ID" value="PWW26539.1"/>
    <property type="molecule type" value="Genomic_DNA"/>
</dbReference>
<evidence type="ECO:0000256" key="10">
    <source>
        <dbReference type="ARBA" id="ARBA00022989"/>
    </source>
</evidence>
<protein>
    <submittedName>
        <fullName evidence="20">Undecaprenol kinase</fullName>
    </submittedName>
</protein>
<dbReference type="AlphaFoldDB" id="A0A2V2ZT79"/>
<keyword evidence="8 20" id="KW-0418">Kinase</keyword>
<proteinExistence type="inferred from homology"/>
<comment type="cofactor">
    <cofactor evidence="18">
        <name>Mg(2+)</name>
        <dbReference type="ChEBI" id="CHEBI:18420"/>
    </cofactor>
    <text evidence="18">Mn(2+), Zn(2+), Cd(2+) and Co(2+) support activity to lesser extents.</text>
</comment>
<keyword evidence="11" id="KW-0443">Lipid metabolism</keyword>
<name>A0A2V2ZT79_9BACI</name>
<comment type="caution">
    <text evidence="20">The sequence shown here is derived from an EMBL/GenBank/DDBJ whole genome shotgun (WGS) entry which is preliminary data.</text>
</comment>
<accession>A0A2V2ZT79</accession>
<evidence type="ECO:0000256" key="15">
    <source>
        <dbReference type="PIRSR" id="PIRSR600829-1"/>
    </source>
</evidence>
<feature type="transmembrane region" description="Helical" evidence="19">
    <location>
        <begin position="36"/>
        <end position="55"/>
    </location>
</feature>
<dbReference type="GO" id="GO:0005524">
    <property type="term" value="F:ATP binding"/>
    <property type="evidence" value="ECO:0007669"/>
    <property type="project" value="UniProtKB-KW"/>
</dbReference>
<keyword evidence="9 17" id="KW-0067">ATP-binding</keyword>
<evidence type="ECO:0000256" key="12">
    <source>
        <dbReference type="ARBA" id="ARBA00023136"/>
    </source>
</evidence>
<dbReference type="GO" id="GO:0046872">
    <property type="term" value="F:metal ion binding"/>
    <property type="evidence" value="ECO:0007669"/>
    <property type="project" value="UniProtKB-KW"/>
</dbReference>
<evidence type="ECO:0000256" key="5">
    <source>
        <dbReference type="ARBA" id="ARBA00022679"/>
    </source>
</evidence>
<feature type="active site" description="Proton acceptor" evidence="15">
    <location>
        <position position="74"/>
    </location>
</feature>
<feature type="binding site" evidence="18">
    <location>
        <position position="33"/>
    </location>
    <ligand>
        <name>a divalent metal cation</name>
        <dbReference type="ChEBI" id="CHEBI:60240"/>
    </ligand>
</feature>
<dbReference type="OrthoDB" id="9789934at2"/>
<feature type="binding site" evidence="17">
    <location>
        <begin position="99"/>
        <end position="100"/>
    </location>
    <ligand>
        <name>ATP</name>
        <dbReference type="ChEBI" id="CHEBI:30616"/>
    </ligand>
</feature>
<dbReference type="PANTHER" id="PTHR34299">
    <property type="entry name" value="DIACYLGLYCEROL KINASE"/>
    <property type="match status" value="1"/>
</dbReference>
<keyword evidence="7 17" id="KW-0547">Nucleotide-binding</keyword>
<evidence type="ECO:0000256" key="8">
    <source>
        <dbReference type="ARBA" id="ARBA00022777"/>
    </source>
</evidence>
<dbReference type="PROSITE" id="PS01069">
    <property type="entry name" value="DAGK_PROKAR"/>
    <property type="match status" value="1"/>
</dbReference>
<dbReference type="PANTHER" id="PTHR34299:SF1">
    <property type="entry name" value="DIACYLGLYCEROL KINASE"/>
    <property type="match status" value="1"/>
</dbReference>
<evidence type="ECO:0000256" key="11">
    <source>
        <dbReference type="ARBA" id="ARBA00023098"/>
    </source>
</evidence>
<dbReference type="GO" id="GO:0005886">
    <property type="term" value="C:plasma membrane"/>
    <property type="evidence" value="ECO:0007669"/>
    <property type="project" value="UniProtKB-SubCell"/>
</dbReference>
<comment type="similarity">
    <text evidence="2">Belongs to the bacterial diacylglycerol kinase family.</text>
</comment>
<feature type="binding site" evidence="17">
    <location>
        <position position="81"/>
    </location>
    <ligand>
        <name>ATP</name>
        <dbReference type="ChEBI" id="CHEBI:30616"/>
    </ligand>
</feature>
<evidence type="ECO:0000256" key="14">
    <source>
        <dbReference type="ARBA" id="ARBA00023264"/>
    </source>
</evidence>
<evidence type="ECO:0000256" key="17">
    <source>
        <dbReference type="PIRSR" id="PIRSR600829-3"/>
    </source>
</evidence>
<feature type="binding site" evidence="17">
    <location>
        <position position="33"/>
    </location>
    <ligand>
        <name>ATP</name>
        <dbReference type="ChEBI" id="CHEBI:30616"/>
    </ligand>
</feature>
<keyword evidence="14" id="KW-1208">Phospholipid metabolism</keyword>
<dbReference type="GO" id="GO:0008654">
    <property type="term" value="P:phospholipid biosynthetic process"/>
    <property type="evidence" value="ECO:0007669"/>
    <property type="project" value="UniProtKB-KW"/>
</dbReference>
<evidence type="ECO:0000256" key="6">
    <source>
        <dbReference type="ARBA" id="ARBA00022692"/>
    </source>
</evidence>
<keyword evidence="6 19" id="KW-0812">Transmembrane</keyword>
<evidence type="ECO:0000256" key="9">
    <source>
        <dbReference type="ARBA" id="ARBA00022840"/>
    </source>
</evidence>
<reference evidence="20 21" key="1">
    <citation type="submission" date="2018-05" db="EMBL/GenBank/DDBJ databases">
        <title>Freshwater and sediment microbial communities from various areas in North America, analyzing microbe dynamics in response to fracking.</title>
        <authorList>
            <person name="Lamendella R."/>
        </authorList>
    </citation>
    <scope>NUCLEOTIDE SEQUENCE [LARGE SCALE GENOMIC DNA]</scope>
    <source>
        <strain evidence="20 21">15_TX</strain>
    </source>
</reference>
<feature type="binding site" evidence="18">
    <location>
        <position position="81"/>
    </location>
    <ligand>
        <name>a divalent metal cation</name>
        <dbReference type="ChEBI" id="CHEBI:60240"/>
    </ligand>
</feature>
<dbReference type="Proteomes" id="UP000247150">
    <property type="component" value="Unassembled WGS sequence"/>
</dbReference>
<keyword evidence="12 19" id="KW-0472">Membrane</keyword>
<evidence type="ECO:0000256" key="3">
    <source>
        <dbReference type="ARBA" id="ARBA00022475"/>
    </source>
</evidence>
<evidence type="ECO:0000256" key="4">
    <source>
        <dbReference type="ARBA" id="ARBA00022516"/>
    </source>
</evidence>
<keyword evidence="13" id="KW-0594">Phospholipid biosynthesis</keyword>
<dbReference type="InterPro" id="IPR000829">
    <property type="entry name" value="DAGK"/>
</dbReference>
<keyword evidence="10 19" id="KW-1133">Transmembrane helix</keyword>
<keyword evidence="3" id="KW-1003">Cell membrane</keyword>
<feature type="transmembrane region" description="Helical" evidence="19">
    <location>
        <begin position="101"/>
        <end position="122"/>
    </location>
</feature>
<comment type="subcellular location">
    <subcellularLocation>
        <location evidence="1">Cell membrane</location>
        <topology evidence="1">Multi-pass membrane protein</topology>
    </subcellularLocation>
</comment>
<evidence type="ECO:0000313" key="20">
    <source>
        <dbReference type="EMBL" id="PWW26539.1"/>
    </source>
</evidence>
<dbReference type="InterPro" id="IPR033717">
    <property type="entry name" value="UDPK"/>
</dbReference>
<evidence type="ECO:0000256" key="16">
    <source>
        <dbReference type="PIRSR" id="PIRSR600829-2"/>
    </source>
</evidence>
<evidence type="ECO:0000256" key="7">
    <source>
        <dbReference type="ARBA" id="ARBA00022741"/>
    </source>
</evidence>
<dbReference type="Pfam" id="PF01219">
    <property type="entry name" value="DAGK_prokar"/>
    <property type="match status" value="1"/>
</dbReference>
<evidence type="ECO:0000256" key="19">
    <source>
        <dbReference type="SAM" id="Phobius"/>
    </source>
</evidence>
<feature type="binding site" evidence="16">
    <location>
        <position position="74"/>
    </location>
    <ligand>
        <name>substrate</name>
    </ligand>
</feature>
<organism evidence="20 21">
    <name type="scientific">Cytobacillus oceanisediminis</name>
    <dbReference type="NCBI Taxonomy" id="665099"/>
    <lineage>
        <taxon>Bacteria</taxon>
        <taxon>Bacillati</taxon>
        <taxon>Bacillota</taxon>
        <taxon>Bacilli</taxon>
        <taxon>Bacillales</taxon>
        <taxon>Bacillaceae</taxon>
        <taxon>Cytobacillus</taxon>
    </lineage>
</organism>
<sequence length="130" mass="14172">MNSGLRGNNERTHSVLKSFSFAFAGIKAAVKKERNLQIHLVISVAVILLGLIFAISRLEWIMVLFAIGGMLSLELMNTAVERVVDLATKDYHPLAKQAKDIAAGAVFIYAALSVIIGAIIFLPKIIVYMS</sequence>
<evidence type="ECO:0000256" key="18">
    <source>
        <dbReference type="PIRSR" id="PIRSR600829-4"/>
    </source>
</evidence>
<dbReference type="GO" id="GO:0016301">
    <property type="term" value="F:kinase activity"/>
    <property type="evidence" value="ECO:0007669"/>
    <property type="project" value="UniProtKB-KW"/>
</dbReference>
<gene>
    <name evidence="20" type="ORF">DFO73_110111</name>
</gene>
<evidence type="ECO:0000256" key="1">
    <source>
        <dbReference type="ARBA" id="ARBA00004651"/>
    </source>
</evidence>
<keyword evidence="18" id="KW-0479">Metal-binding</keyword>
<evidence type="ECO:0000256" key="2">
    <source>
        <dbReference type="ARBA" id="ARBA00005967"/>
    </source>
</evidence>
<keyword evidence="18" id="KW-0460">Magnesium</keyword>
<feature type="transmembrane region" description="Helical" evidence="19">
    <location>
        <begin position="61"/>
        <end position="80"/>
    </location>
</feature>
<evidence type="ECO:0000313" key="21">
    <source>
        <dbReference type="Proteomes" id="UP000247150"/>
    </source>
</evidence>
<keyword evidence="4" id="KW-0444">Lipid biosynthesis</keyword>
<dbReference type="CDD" id="cd14265">
    <property type="entry name" value="UDPK_IM_like"/>
    <property type="match status" value="1"/>
</dbReference>
<dbReference type="InterPro" id="IPR036945">
    <property type="entry name" value="DAGK_sf"/>
</dbReference>